<proteinExistence type="predicted"/>
<feature type="region of interest" description="Disordered" evidence="1">
    <location>
        <begin position="57"/>
        <end position="129"/>
    </location>
</feature>
<dbReference type="EMBL" id="QXFT01000388">
    <property type="protein sequence ID" value="KAE9345330.1"/>
    <property type="molecule type" value="Genomic_DNA"/>
</dbReference>
<reference evidence="3 5" key="1">
    <citation type="submission" date="2018-08" db="EMBL/GenBank/DDBJ databases">
        <title>Genomic investigation of the strawberry pathogen Phytophthora fragariae indicates pathogenicity is determined by transcriptional variation in three key races.</title>
        <authorList>
            <person name="Adams T.M."/>
            <person name="Armitage A.D."/>
            <person name="Sobczyk M.K."/>
            <person name="Bates H.J."/>
            <person name="Dunwell J.M."/>
            <person name="Nellist C.F."/>
            <person name="Harrison R.J."/>
        </authorList>
    </citation>
    <scope>NUCLEOTIDE SEQUENCE [LARGE SCALE GENOMIC DNA]</scope>
    <source>
        <strain evidence="2 4">SCRP249</strain>
        <strain evidence="3 5">SCRP333</strain>
    </source>
</reference>
<feature type="region of interest" description="Disordered" evidence="1">
    <location>
        <begin position="1"/>
        <end position="39"/>
    </location>
</feature>
<evidence type="ECO:0000313" key="2">
    <source>
        <dbReference type="EMBL" id="KAE9043690.1"/>
    </source>
</evidence>
<dbReference type="EMBL" id="QXFV01000256">
    <property type="protein sequence ID" value="KAE9043690.1"/>
    <property type="molecule type" value="Genomic_DNA"/>
</dbReference>
<evidence type="ECO:0000313" key="3">
    <source>
        <dbReference type="EMBL" id="KAE9345330.1"/>
    </source>
</evidence>
<feature type="compositionally biased region" description="Basic residues" evidence="1">
    <location>
        <begin position="57"/>
        <end position="87"/>
    </location>
</feature>
<dbReference type="Proteomes" id="UP000434957">
    <property type="component" value="Unassembled WGS sequence"/>
</dbReference>
<gene>
    <name evidence="2" type="ORF">PR001_g5689</name>
    <name evidence="3" type="ORF">PR003_g8001</name>
</gene>
<accession>A0A6A4FSB9</accession>
<protein>
    <submittedName>
        <fullName evidence="3">Uncharacterized protein</fullName>
    </submittedName>
</protein>
<organism evidence="3 5">
    <name type="scientific">Phytophthora rubi</name>
    <dbReference type="NCBI Taxonomy" id="129364"/>
    <lineage>
        <taxon>Eukaryota</taxon>
        <taxon>Sar</taxon>
        <taxon>Stramenopiles</taxon>
        <taxon>Oomycota</taxon>
        <taxon>Peronosporomycetes</taxon>
        <taxon>Peronosporales</taxon>
        <taxon>Peronosporaceae</taxon>
        <taxon>Phytophthora</taxon>
    </lineage>
</organism>
<evidence type="ECO:0000313" key="4">
    <source>
        <dbReference type="Proteomes" id="UP000429607"/>
    </source>
</evidence>
<comment type="caution">
    <text evidence="3">The sequence shown here is derived from an EMBL/GenBank/DDBJ whole genome shotgun (WGS) entry which is preliminary data.</text>
</comment>
<feature type="compositionally biased region" description="Low complexity" evidence="1">
    <location>
        <begin position="1"/>
        <end position="15"/>
    </location>
</feature>
<evidence type="ECO:0000256" key="1">
    <source>
        <dbReference type="SAM" id="MobiDB-lite"/>
    </source>
</evidence>
<sequence length="177" mass="19427">MPDTPRVATPAPTTAIESPARIATPEGATRGSRRAAQRRRRLRLRLRWPLLAARRRRRIKPRPRHQHRLLLRRSRSKQQRLLRLRRAPLHDRAEPIDAGPSDAGDAGNDSCSDDRGRSSSGYCDSGGRHCTIVSNRLTPDQVTLETPATTPAPTIEVEAAAAIATPAGATARSCRAD</sequence>
<dbReference type="AlphaFoldDB" id="A0A6A4FSB9"/>
<name>A0A6A4FSB9_9STRA</name>
<dbReference type="Proteomes" id="UP000429607">
    <property type="component" value="Unassembled WGS sequence"/>
</dbReference>
<evidence type="ECO:0000313" key="5">
    <source>
        <dbReference type="Proteomes" id="UP000434957"/>
    </source>
</evidence>
<keyword evidence="5" id="KW-1185">Reference proteome</keyword>